<protein>
    <submittedName>
        <fullName evidence="3">RAMP superfamily CRISPR-associated protein</fullName>
    </submittedName>
</protein>
<dbReference type="CDD" id="cd09726">
    <property type="entry name" value="RAMP_I_III"/>
    <property type="match status" value="1"/>
</dbReference>
<dbReference type="EMBL" id="CP087994">
    <property type="protein sequence ID" value="UYO61633.1"/>
    <property type="molecule type" value="Genomic_DNA"/>
</dbReference>
<sequence length="671" mass="75853">MSFVNPYNFVSLEGKCKRSGPDQTASTYTGILKCKLKTLTPLFIPRAAYEKDTAFFSYDFGSENPKPVIPGSSIRGVVRCVYEAITNSCLSTVDDEKTLYKRSNEPRTGYGVLHMSELKIYPAEKIKKNYGDSQTTGKQLEGGTVLIGEEGISGKTAKEYRDALFVEKQDATPIEITESDFDRLVEVWKLYQPKSNADNKMRHKGVNEKVAGRFAYPNYLENEHIPVYYIEAGAVKYLAPACITKEVFNHNLKSILKEQGDWQPCEKKDNCCEACRLFGMIGDENNALASRVDFRDAKAISFDSDSWYEQERELPILGGPKTTATEFYMEDAGGEYYTYDYRVDSYRKNSVSGGAEYKKTTIQAKLRGRKFYWHSKTLAPSTKDFNEKLQTKVRAIKAEREFIFDVAFDRISAEELAKLKFALELNFDQDNLYAHKLGHGKPVGYGSVKIKVEEIKAYKMSDTFTLVEESLPDDLSLPDITAGKGCLSIRELKKLTDFNNAPENVSYPKADGETFKWFSNNKSTQNNFTKPHFSYVLPKVTDNDITLPEDIWKDEGNRATTLEDTSQAVGNQKTSRSLQGAPIKREASEINHLNVSNQQPISKDEKKTIKNLTDLTKKAGKPRHLDRQTPEANKKLVKWLVENPMPENPSNDLKIAYEAAVKKLKSAGMKI</sequence>
<dbReference type="Pfam" id="PF03787">
    <property type="entry name" value="RAMPs"/>
    <property type="match status" value="2"/>
</dbReference>
<accession>A0ABY6HDI6</accession>
<dbReference type="Proteomes" id="UP001163550">
    <property type="component" value="Chromosome"/>
</dbReference>
<evidence type="ECO:0000313" key="4">
    <source>
        <dbReference type="Proteomes" id="UP001163550"/>
    </source>
</evidence>
<organism evidence="3 4">
    <name type="scientific">Acetobacterium wieringae</name>
    <dbReference type="NCBI Taxonomy" id="52694"/>
    <lineage>
        <taxon>Bacteria</taxon>
        <taxon>Bacillati</taxon>
        <taxon>Bacillota</taxon>
        <taxon>Clostridia</taxon>
        <taxon>Eubacteriales</taxon>
        <taxon>Eubacteriaceae</taxon>
        <taxon>Acetobacterium</taxon>
    </lineage>
</organism>
<proteinExistence type="predicted"/>
<feature type="domain" description="CRISPR type III-associated protein" evidence="2">
    <location>
        <begin position="35"/>
        <end position="211"/>
    </location>
</feature>
<evidence type="ECO:0000313" key="3">
    <source>
        <dbReference type="EMBL" id="UYO61633.1"/>
    </source>
</evidence>
<dbReference type="RefSeq" id="WP_263992514.1">
    <property type="nucleotide sequence ID" value="NZ_CP087994.1"/>
</dbReference>
<evidence type="ECO:0000256" key="1">
    <source>
        <dbReference type="ARBA" id="ARBA00023118"/>
    </source>
</evidence>
<keyword evidence="4" id="KW-1185">Reference proteome</keyword>
<dbReference type="InterPro" id="IPR005537">
    <property type="entry name" value="RAMP_III_fam"/>
</dbReference>
<gene>
    <name evidence="3" type="ORF">LNN31_12670</name>
</gene>
<feature type="domain" description="CRISPR type III-associated protein" evidence="2">
    <location>
        <begin position="260"/>
        <end position="449"/>
    </location>
</feature>
<name>A0ABY6HDI6_9FIRM</name>
<reference evidence="3" key="1">
    <citation type="submission" date="2021-11" db="EMBL/GenBank/DDBJ databases">
        <title>Isoprene-degrading acetogen.</title>
        <authorList>
            <person name="Yang Y."/>
            <person name="Jin H."/>
            <person name="Yan J."/>
        </authorList>
    </citation>
    <scope>NUCLEOTIDE SEQUENCE</scope>
    <source>
        <strain evidence="3">Berkeley</strain>
    </source>
</reference>
<evidence type="ECO:0000259" key="2">
    <source>
        <dbReference type="Pfam" id="PF03787"/>
    </source>
</evidence>
<keyword evidence="1" id="KW-0051">Antiviral defense</keyword>